<feature type="domain" description="Rho-GAP" evidence="2">
    <location>
        <begin position="130"/>
        <end position="312"/>
    </location>
</feature>
<dbReference type="Proteomes" id="UP000717515">
    <property type="component" value="Unassembled WGS sequence"/>
</dbReference>
<feature type="region of interest" description="Disordered" evidence="1">
    <location>
        <begin position="1342"/>
        <end position="1364"/>
    </location>
</feature>
<feature type="region of interest" description="Disordered" evidence="1">
    <location>
        <begin position="42"/>
        <end position="71"/>
    </location>
</feature>
<feature type="region of interest" description="Disordered" evidence="1">
    <location>
        <begin position="1369"/>
        <end position="1388"/>
    </location>
</feature>
<gene>
    <name evidence="3" type="ORF">KVV02_001570</name>
</gene>
<dbReference type="Gene3D" id="1.10.555.10">
    <property type="entry name" value="Rho GTPase activation protein"/>
    <property type="match status" value="1"/>
</dbReference>
<feature type="compositionally biased region" description="Polar residues" evidence="1">
    <location>
        <begin position="424"/>
        <end position="439"/>
    </location>
</feature>
<feature type="compositionally biased region" description="Low complexity" evidence="1">
    <location>
        <begin position="964"/>
        <end position="975"/>
    </location>
</feature>
<feature type="region of interest" description="Disordered" evidence="1">
    <location>
        <begin position="424"/>
        <end position="445"/>
    </location>
</feature>
<feature type="compositionally biased region" description="Low complexity" evidence="1">
    <location>
        <begin position="1645"/>
        <end position="1655"/>
    </location>
</feature>
<feature type="region of interest" description="Disordered" evidence="1">
    <location>
        <begin position="1250"/>
        <end position="1288"/>
    </location>
</feature>
<organism evidence="3 4">
    <name type="scientific">Mortierella alpina</name>
    <name type="common">Oleaginous fungus</name>
    <name type="synonym">Mortierella renispora</name>
    <dbReference type="NCBI Taxonomy" id="64518"/>
    <lineage>
        <taxon>Eukaryota</taxon>
        <taxon>Fungi</taxon>
        <taxon>Fungi incertae sedis</taxon>
        <taxon>Mucoromycota</taxon>
        <taxon>Mortierellomycotina</taxon>
        <taxon>Mortierellomycetes</taxon>
        <taxon>Mortierellales</taxon>
        <taxon>Mortierellaceae</taxon>
        <taxon>Mortierella</taxon>
    </lineage>
</organism>
<feature type="compositionally biased region" description="Low complexity" evidence="1">
    <location>
        <begin position="1258"/>
        <end position="1267"/>
    </location>
</feature>
<protein>
    <recommendedName>
        <fullName evidence="2">Rho-GAP domain-containing protein</fullName>
    </recommendedName>
</protein>
<dbReference type="Pfam" id="PF00620">
    <property type="entry name" value="RhoGAP"/>
    <property type="match status" value="1"/>
</dbReference>
<evidence type="ECO:0000313" key="3">
    <source>
        <dbReference type="EMBL" id="KAG9324825.1"/>
    </source>
</evidence>
<feature type="compositionally biased region" description="Basic and acidic residues" evidence="1">
    <location>
        <begin position="1094"/>
        <end position="1105"/>
    </location>
</feature>
<dbReference type="PROSITE" id="PS50238">
    <property type="entry name" value="RHOGAP"/>
    <property type="match status" value="1"/>
</dbReference>
<dbReference type="SUPFAM" id="SSF48350">
    <property type="entry name" value="GTPase activation domain, GAP"/>
    <property type="match status" value="1"/>
</dbReference>
<feature type="region of interest" description="Disordered" evidence="1">
    <location>
        <begin position="627"/>
        <end position="677"/>
    </location>
</feature>
<dbReference type="GO" id="GO:0007165">
    <property type="term" value="P:signal transduction"/>
    <property type="evidence" value="ECO:0007669"/>
    <property type="project" value="InterPro"/>
</dbReference>
<feature type="compositionally biased region" description="Polar residues" evidence="1">
    <location>
        <begin position="1189"/>
        <end position="1198"/>
    </location>
</feature>
<proteinExistence type="predicted"/>
<feature type="compositionally biased region" description="Polar residues" evidence="1">
    <location>
        <begin position="1833"/>
        <end position="1855"/>
    </location>
</feature>
<feature type="compositionally biased region" description="Polar residues" evidence="1">
    <location>
        <begin position="789"/>
        <end position="800"/>
    </location>
</feature>
<dbReference type="EMBL" id="JAIFTL010000055">
    <property type="protein sequence ID" value="KAG9324825.1"/>
    <property type="molecule type" value="Genomic_DNA"/>
</dbReference>
<feature type="region of interest" description="Disordered" evidence="1">
    <location>
        <begin position="1630"/>
        <end position="1655"/>
    </location>
</feature>
<feature type="compositionally biased region" description="Gly residues" evidence="1">
    <location>
        <begin position="1119"/>
        <end position="1129"/>
    </location>
</feature>
<evidence type="ECO:0000259" key="2">
    <source>
        <dbReference type="PROSITE" id="PS50238"/>
    </source>
</evidence>
<feature type="region of interest" description="Disordered" evidence="1">
    <location>
        <begin position="1672"/>
        <end position="1698"/>
    </location>
</feature>
<evidence type="ECO:0000313" key="4">
    <source>
        <dbReference type="Proteomes" id="UP000717515"/>
    </source>
</evidence>
<feature type="region of interest" description="Disordered" evidence="1">
    <location>
        <begin position="738"/>
        <end position="824"/>
    </location>
</feature>
<feature type="compositionally biased region" description="Polar residues" evidence="1">
    <location>
        <begin position="54"/>
        <end position="71"/>
    </location>
</feature>
<feature type="compositionally biased region" description="Low complexity" evidence="1">
    <location>
        <begin position="983"/>
        <end position="997"/>
    </location>
</feature>
<feature type="region of interest" description="Disordered" evidence="1">
    <location>
        <begin position="1831"/>
        <end position="1855"/>
    </location>
</feature>
<dbReference type="InterPro" id="IPR000198">
    <property type="entry name" value="RhoGAP_dom"/>
</dbReference>
<name>A0A9P8A8M0_MORAP</name>
<dbReference type="InterPro" id="IPR008936">
    <property type="entry name" value="Rho_GTPase_activation_prot"/>
</dbReference>
<accession>A0A9P8A8M0</accession>
<feature type="compositionally biased region" description="Gly residues" evidence="1">
    <location>
        <begin position="574"/>
        <end position="583"/>
    </location>
</feature>
<feature type="region of interest" description="Disordered" evidence="1">
    <location>
        <begin position="1086"/>
        <end position="1217"/>
    </location>
</feature>
<sequence>MSSVRHFSSAKNLREQFKGPNTSSCTLVASSNASTYTASTCSTRVGNLEPPNGSPVSRQGSLLRSTSNGTLRRTRSIQQRKGIMSKVFADDESSPHSALPDLSMEMTLLIVKRCIKEIRERGKFTIAGNLALSIAVVYHINRYYRSIHTPGLTTKGILRQVQMGQNQKVVIDTIRMILDDDVSTELSPLHQVDIHLVAHAMKWAIRYSEETLVTYEDYQALYLNQDRDFKRFVGDLPPTNRTILLDLFSLCADVTLLAHLNNMTLVSVAKAISLSIMAEPEREFTTFDASLQQRNLWGAASEDLLRAFLRIKTASDLAMLDKEDEVDENRYICNETRVLKSARQRPTGGDDQARVALPARLDISVPSSANSSSIGWSANNGPMSACTPRSYATANGYFDNVLPPHSASPYTHSHAGGMFGASLSRSQSLAKSEASNSRPLSPATHHDDVTEYEELMQDKAHFTRIRQDPNNLLRPAEPIRRRSSVTDLENLYMLPMDIAAPTDGYESDPEVSHKHKGSSTDDSLIPDFADGLGWDFNRAVDLERSTLPSLTSFQNRPENKCGVIRSNSASSNGSGIGPNGPGYAGSPRSIRDLSKQQLHAMRLQQLQDQHSSAFPPLHRAQSQQDLLIGDHSPSPMDSPVPGGANSSRARVSHAIHPSHQQQQAGRHSPPKRNSGLRRSISLDPFITHGRIHKKPTDLQNDLLARDLALQVERDLVAEDIRMQLLKVRNADQQDAAKVRSEFELQSSPQDLEPLPGMSSRPPSLLPTDERPVLSRRPSLLPTDERPVLSTASSRRPSLLSSDERPIMSAVSSRRPSLLPSDERPSILSRRPSFLATDYSMNPKPMLELDMGTFPISPLHPAPLHPFQLEGEGPRKFENASRPRDLEVNVIFNPMPLSAPLSPRTEHKSKFQESFPEHPVSPPPGYATGKGNHDMMSPSASTVSSPKLQRHGSGSRTLNGPPTQSNSVASSSVSRNRPPPLNQSVSYSGVSTSSSLPSANGEGGRSKTSGFIRALSSKLRSKQSDDQLRPVRVNNQLVGAAASPPTLAPAMAATMLIPPAVSIEPPRLQLNFLDDVISPAIATAATAPGLGSSLRDGDRDHHEHDLPPASAPALMHPSRTGGGGGGGAGTLEGWKRDAQESLPMSSDKSGSVDEEATGPNSATAEQDQQDLRPKGFTGVRRGSATVFGSGHQNPQSLREQQQRRTLKKETSSPSLLTSESPLQMAAVAAQKDVSAVAAAVRAIEAATASKTLKQEQQDHSSQQQQQASILEADANSGEGSIPKKTDADENEFRFSTATLLKDGKLYYQLQWDQFSELGFKAPEQVMTEKNKPDQTPDGIHHYHHPRLSQEDPWRRQSSSSTTTIETMTTTTTTTTTTVHHHPHPTQPHQQLHQMKPASTAAANSGSISVDLPGQIGQVSMSKKAAKLMGLMEFQQDQGPTSGTQKETGPGEEVTMSKKAAKLMGLMEFQQDQGPTSGTQKEAGPGEEVTMSKKAAKLMGLMEFQQDQGPTSGIQKEAGPGEEMIMSKKAAKLMGLMEFRQDQGPNVNQQRRAGPSEAQKAAAMMAARESFMALTKDPKAMAVLKAGSNGGTGQPTIIGTGSFRRGSIVPEMEMNPLLTTMPPRPIITSKLGMKSAERDACDSPRGSMSAKSSPLSSAATAAAAPWSDFMTKMQPGSVAAGGGGHGSSASSPSAQEAPDSFETMETGFLDSATMAKAKKGHRLFGRKFKSGSKKSQLGQVFGSTAAASQEEATLPSIENGGKAGRKKRLLPAGVRRQDVMTKTVESMDEVFPWMCIEHMAGQESGWVMLEPVQDGAVGWVVIDKLEDEMEAMVRPNQSTTTHPQQQEGPSQLDSTAF</sequence>
<feature type="region of interest" description="Disordered" evidence="1">
    <location>
        <begin position="551"/>
        <end position="589"/>
    </location>
</feature>
<reference evidence="3" key="1">
    <citation type="submission" date="2021-07" db="EMBL/GenBank/DDBJ databases">
        <title>Draft genome of Mortierella alpina, strain LL118, isolated from an aspen leaf litter sample.</title>
        <authorList>
            <person name="Yang S."/>
            <person name="Vinatzer B.A."/>
        </authorList>
    </citation>
    <scope>NUCLEOTIDE SEQUENCE</scope>
    <source>
        <strain evidence="3">LL118</strain>
    </source>
</reference>
<evidence type="ECO:0000256" key="1">
    <source>
        <dbReference type="SAM" id="MobiDB-lite"/>
    </source>
</evidence>
<feature type="compositionally biased region" description="Polar residues" evidence="1">
    <location>
        <begin position="937"/>
        <end position="963"/>
    </location>
</feature>
<feature type="region of interest" description="Disordered" evidence="1">
    <location>
        <begin position="896"/>
        <end position="1007"/>
    </location>
</feature>
<feature type="region of interest" description="Disordered" evidence="1">
    <location>
        <begin position="500"/>
        <end position="524"/>
    </location>
</feature>
<comment type="caution">
    <text evidence="3">The sequence shown here is derived from an EMBL/GenBank/DDBJ whole genome shotgun (WGS) entry which is preliminary data.</text>
</comment>